<keyword evidence="3" id="KW-1185">Reference proteome</keyword>
<dbReference type="InterPro" id="IPR013785">
    <property type="entry name" value="Aldolase_TIM"/>
</dbReference>
<evidence type="ECO:0000256" key="1">
    <source>
        <dbReference type="SAM" id="MobiDB-lite"/>
    </source>
</evidence>
<comment type="caution">
    <text evidence="2">The sequence shown here is derived from an EMBL/GenBank/DDBJ whole genome shotgun (WGS) entry which is preliminary data.</text>
</comment>
<sequence length="381" mass="40780">MSTTLALPGGDVTLTAGPAPEGGADWSRTAYAAAHVVADPLAEIDPSSEVDLDWDRTLAFRQHLWSLGFGVAEAMDTAQRGMGLDWGTSLELIRRSTALAKEGGHLIASGAGTDHLAPGPNVTVDDVIRAYEEQCEAVEAAGSRVILMASRALAVAATGPEDYARVYGRILSGLERPAILHWLGEMFDPALAGYWGSADHMAAMETCLGVIETNAGKVDGIKISLLSAEKEIAMRRRLPDGVAMYTGDDFNYPHLIAGDEQGHSHALLGIFDPIAGIAAKALSELARGETDTYHDTFAPTVPLSRHIFRAPTRFYKTGVVFLSYLNGHQDHFTMVGGQESARSTIHLAEIVRLAEAARLFPDPERAAERARRVLAARGVDA</sequence>
<gene>
    <name evidence="2" type="ORF">LX81_01694</name>
</gene>
<dbReference type="OrthoDB" id="9805272at2"/>
<accession>A0A2W7NBR2</accession>
<dbReference type="Gene3D" id="3.20.20.70">
    <property type="entry name" value="Aldolase class I"/>
    <property type="match status" value="1"/>
</dbReference>
<dbReference type="Proteomes" id="UP000248916">
    <property type="component" value="Unassembled WGS sequence"/>
</dbReference>
<reference evidence="2 3" key="1">
    <citation type="submission" date="2018-06" db="EMBL/GenBank/DDBJ databases">
        <title>Genomic Encyclopedia of Archaeal and Bacterial Type Strains, Phase II (KMG-II): from individual species to whole genera.</title>
        <authorList>
            <person name="Goeker M."/>
        </authorList>
    </citation>
    <scope>NUCLEOTIDE SEQUENCE [LARGE SCALE GENOMIC DNA]</scope>
    <source>
        <strain evidence="2 3">DSM 22009</strain>
    </source>
</reference>
<evidence type="ECO:0000313" key="3">
    <source>
        <dbReference type="Proteomes" id="UP000248916"/>
    </source>
</evidence>
<feature type="region of interest" description="Disordered" evidence="1">
    <location>
        <begin position="1"/>
        <end position="20"/>
    </location>
</feature>
<dbReference type="Pfam" id="PF06187">
    <property type="entry name" value="DUF993"/>
    <property type="match status" value="1"/>
</dbReference>
<dbReference type="EMBL" id="QKZL01000005">
    <property type="protein sequence ID" value="PZX17063.1"/>
    <property type="molecule type" value="Genomic_DNA"/>
</dbReference>
<proteinExistence type="predicted"/>
<name>A0A2W7NBR2_9RHOB</name>
<evidence type="ECO:0000313" key="2">
    <source>
        <dbReference type="EMBL" id="PZX17063.1"/>
    </source>
</evidence>
<dbReference type="AlphaFoldDB" id="A0A2W7NBR2"/>
<dbReference type="SUPFAM" id="SSF51569">
    <property type="entry name" value="Aldolase"/>
    <property type="match status" value="1"/>
</dbReference>
<protein>
    <submittedName>
        <fullName evidence="2">Uncharacterized protein DUF993</fullName>
    </submittedName>
</protein>
<dbReference type="InterPro" id="IPR009334">
    <property type="entry name" value="DUF993"/>
</dbReference>
<organism evidence="2 3">
    <name type="scientific">Palleronia aestuarii</name>
    <dbReference type="NCBI Taxonomy" id="568105"/>
    <lineage>
        <taxon>Bacteria</taxon>
        <taxon>Pseudomonadati</taxon>
        <taxon>Pseudomonadota</taxon>
        <taxon>Alphaproteobacteria</taxon>
        <taxon>Rhodobacterales</taxon>
        <taxon>Roseobacteraceae</taxon>
        <taxon>Palleronia</taxon>
    </lineage>
</organism>
<dbReference type="RefSeq" id="WP_111536840.1">
    <property type="nucleotide sequence ID" value="NZ_QKZL01000005.1"/>
</dbReference>